<dbReference type="Proteomes" id="UP001530400">
    <property type="component" value="Unassembled WGS sequence"/>
</dbReference>
<gene>
    <name evidence="1" type="ORF">ACHAWO_013003</name>
</gene>
<sequence>MRMSLPTKSLGRLRAIIITVVASIFVMRTLRSSFVAAFAVQKNNVMAFRSSRLYSNSLRNNQSPVASSSIDINGDAVDVQRNVVDVTVKRSFPKVTPCVARNAWLEYHWSQGGGLPILIQSSNTISDDTKMLQRTIYPVLMKETLTLDTSCDEDASFTKLDYIVSEPGPFYRDVIDNSHSASVTFASDEKSEGCEMIWNVRFDTTKWTEFYKAMTLFLVGTSANTIKEVLAAPRVFKMTSNIHCSMDAKSARNEWFEFVWMNGGGLPLPPAFPFGKTIEDTTAKQNILRIPPLITETIVDTFKNERMAGFEYTLNSPGWLTFPFLMHTHKGVVEFRSNDYNSISVDWVVEIRPYKIAAPLVEKLVEITVSTLLRNLRVRLTEPGAAVLIKPPRGNTDLLMGRTDFGSVPKDSWLGGVLDAHLLDSRPTVEQTFAMIQPWTWGRTGKGDGFDVVQFKWLDQDKPSSAIMQVT</sequence>
<dbReference type="EMBL" id="JALLPJ020000352">
    <property type="protein sequence ID" value="KAL3794522.1"/>
    <property type="molecule type" value="Genomic_DNA"/>
</dbReference>
<comment type="caution">
    <text evidence="1">The sequence shown here is derived from an EMBL/GenBank/DDBJ whole genome shotgun (WGS) entry which is preliminary data.</text>
</comment>
<evidence type="ECO:0008006" key="3">
    <source>
        <dbReference type="Google" id="ProtNLM"/>
    </source>
</evidence>
<evidence type="ECO:0000313" key="1">
    <source>
        <dbReference type="EMBL" id="KAL3794522.1"/>
    </source>
</evidence>
<evidence type="ECO:0000313" key="2">
    <source>
        <dbReference type="Proteomes" id="UP001530400"/>
    </source>
</evidence>
<protein>
    <recommendedName>
        <fullName evidence="3">Plastid lipid-associated protein/fibrillin conserved domain-containing protein</fullName>
    </recommendedName>
</protein>
<name>A0ABD3Q388_9STRA</name>
<reference evidence="1 2" key="1">
    <citation type="submission" date="2024-10" db="EMBL/GenBank/DDBJ databases">
        <title>Updated reference genomes for cyclostephanoid diatoms.</title>
        <authorList>
            <person name="Roberts W.R."/>
            <person name="Alverson A.J."/>
        </authorList>
    </citation>
    <scope>NUCLEOTIDE SEQUENCE [LARGE SCALE GENOMIC DNA]</scope>
    <source>
        <strain evidence="1 2">AJA010-31</strain>
    </source>
</reference>
<organism evidence="1 2">
    <name type="scientific">Cyclotella atomus</name>
    <dbReference type="NCBI Taxonomy" id="382360"/>
    <lineage>
        <taxon>Eukaryota</taxon>
        <taxon>Sar</taxon>
        <taxon>Stramenopiles</taxon>
        <taxon>Ochrophyta</taxon>
        <taxon>Bacillariophyta</taxon>
        <taxon>Coscinodiscophyceae</taxon>
        <taxon>Thalassiosirophycidae</taxon>
        <taxon>Stephanodiscales</taxon>
        <taxon>Stephanodiscaceae</taxon>
        <taxon>Cyclotella</taxon>
    </lineage>
</organism>
<keyword evidence="2" id="KW-1185">Reference proteome</keyword>
<accession>A0ABD3Q388</accession>
<dbReference type="AlphaFoldDB" id="A0ABD3Q388"/>
<proteinExistence type="predicted"/>